<name>A0A7S1N6I1_9EUGL</name>
<gene>
    <name evidence="3" type="ORF">EGYM00392_LOCUS11064</name>
</gene>
<feature type="region of interest" description="Disordered" evidence="1">
    <location>
        <begin position="59"/>
        <end position="81"/>
    </location>
</feature>
<proteinExistence type="predicted"/>
<reference evidence="3" key="1">
    <citation type="submission" date="2021-01" db="EMBL/GenBank/DDBJ databases">
        <authorList>
            <person name="Corre E."/>
            <person name="Pelletier E."/>
            <person name="Niang G."/>
            <person name="Scheremetjew M."/>
            <person name="Finn R."/>
            <person name="Kale V."/>
            <person name="Holt S."/>
            <person name="Cochrane G."/>
            <person name="Meng A."/>
            <person name="Brown T."/>
            <person name="Cohen L."/>
        </authorList>
    </citation>
    <scope>NUCLEOTIDE SEQUENCE</scope>
    <source>
        <strain evidence="3">NIES-381</strain>
    </source>
</reference>
<feature type="transmembrane region" description="Helical" evidence="2">
    <location>
        <begin position="28"/>
        <end position="48"/>
    </location>
</feature>
<dbReference type="EMBL" id="HBGA01030571">
    <property type="protein sequence ID" value="CAD8999991.1"/>
    <property type="molecule type" value="Transcribed_RNA"/>
</dbReference>
<sequence length="606" mass="65934">MYNTISERIGLLPDDGDQRVQWRITENLGKALAVLILGVVFLTGLSGFSAGVHVGKAMGGEEEGGSQGGAASGGAAGSPDSQFSKDPRLQFLLHNHLPSGLPLAYAVQPADYFETLPDDLIPKGQKGKMGPPECGHQYADGEAWDKYELQTEKMLVSTGCVIYDAAVGSIALAVGGYHDAAASFFWSVLEPGHTAGIMNIRGTAPCKGREAFAECEDADGTGKCGLCYGDGDRGSGNFSGMTAPFRQAMFFRLIGDYWAYEGTTHALCPSLKRNWVWVDWKPVLGDNAWAQLLGTTHSLWLRKRGNAKAITPFAPELKLAIDFVGSVKLLRAGDTGGMYFCPRNTYYGSVHFDVGGQVSTENSASTLAGLKALRYLLLRMNRPKRYAAVLSDLDMLIAGLLKFIKAAYSPSKGHFRTGGGYDPRDGSFKWDEEVFAVDCQSWVGSVLGADQIDEWFGKGTTLKIWEETKKVAGYATQPNGFVKGVGYSQNDKSQVMSGEWTFGAAVFLKTVASDSNYPSDVKKKLLAEAEFMVKAIRDEITHKYTINGQPTEAILYANKRYLIPPELGGWWANPIPSRASTSWGVLWDANYNPLHLLGKYSARYDL</sequence>
<accession>A0A7S1N6I1</accession>
<feature type="compositionally biased region" description="Gly residues" evidence="1">
    <location>
        <begin position="65"/>
        <end position="76"/>
    </location>
</feature>
<organism evidence="3">
    <name type="scientific">Eutreptiella gymnastica</name>
    <dbReference type="NCBI Taxonomy" id="73025"/>
    <lineage>
        <taxon>Eukaryota</taxon>
        <taxon>Discoba</taxon>
        <taxon>Euglenozoa</taxon>
        <taxon>Euglenida</taxon>
        <taxon>Spirocuta</taxon>
        <taxon>Euglenophyceae</taxon>
        <taxon>Eutreptiales</taxon>
        <taxon>Eutreptiaceae</taxon>
        <taxon>Eutreptiella</taxon>
    </lineage>
</organism>
<dbReference type="AlphaFoldDB" id="A0A7S1N6I1"/>
<keyword evidence="2" id="KW-0812">Transmembrane</keyword>
<keyword evidence="2" id="KW-1133">Transmembrane helix</keyword>
<evidence type="ECO:0000256" key="2">
    <source>
        <dbReference type="SAM" id="Phobius"/>
    </source>
</evidence>
<evidence type="ECO:0000256" key="1">
    <source>
        <dbReference type="SAM" id="MobiDB-lite"/>
    </source>
</evidence>
<protein>
    <submittedName>
        <fullName evidence="3">Uncharacterized protein</fullName>
    </submittedName>
</protein>
<keyword evidence="2" id="KW-0472">Membrane</keyword>
<evidence type="ECO:0000313" key="3">
    <source>
        <dbReference type="EMBL" id="CAD8999991.1"/>
    </source>
</evidence>